<evidence type="ECO:0000259" key="7">
    <source>
        <dbReference type="PROSITE" id="PS50850"/>
    </source>
</evidence>
<sequence>MTSTLPLEKEQKGLVEVVNTTKDESVHDLAYDNEDEEPVLHARTYFALLALFLLNFVQLVALTGPPSILEYIGKATDGTADQVWVPNVLSLMQAVGGPVISFASDTFQARKMILVGSCAIAFVGAAIAPGSKDIYRVVAAQVLIGFGFAAVPLAYAIPSEILPRRWRPAALAIMNVAAALGAVAGPLIAGAFTRMSIESGWRNFYWVQMGIWGATALGLVLGYRPPKRHTKYDHLSLFAKIGKLDLPGMLLLTSGLTLLLAGLTLGGNPWAWTNARVLSTLVIGIVVLIVFGIYEWRGTKTGILHHDLFITRTFPICIALIFMEGILLFSFVIFYPVLTSSLFETDPVLTALRTTAFWMASGLGTVVYGLWSTKRRTIRSPLLTGFAIMTAGIVGMTTIQPNHSTRAVVFNALAGLGFGSPLVLIIAGVQLSIPHHLIATATAVVTSSRAVAASSFTAIYAAAFGSGMTTKLPTYVSAAALAAGLPREYLGPFIGGLTGDMGSLSDVPGVTPDVINAGVAAIRQATADSMRVVYIIAASFGVLACITTLFVGDVSSVMNYRVDAPVEELHAKHRHDAA</sequence>
<keyword evidence="3 6" id="KW-0812">Transmembrane</keyword>
<organism evidence="8 9">
    <name type="scientific">Cutaneotrichosporon cavernicola</name>
    <dbReference type="NCBI Taxonomy" id="279322"/>
    <lineage>
        <taxon>Eukaryota</taxon>
        <taxon>Fungi</taxon>
        <taxon>Dikarya</taxon>
        <taxon>Basidiomycota</taxon>
        <taxon>Agaricomycotina</taxon>
        <taxon>Tremellomycetes</taxon>
        <taxon>Trichosporonales</taxon>
        <taxon>Trichosporonaceae</taxon>
        <taxon>Cutaneotrichosporon</taxon>
    </lineage>
</organism>
<keyword evidence="4 6" id="KW-1133">Transmembrane helix</keyword>
<name>A0AA48L7U0_9TREE</name>
<reference evidence="8" key="1">
    <citation type="journal article" date="2023" name="BMC Genomics">
        <title>Chromosome-level genome assemblies of Cutaneotrichosporon spp. (Trichosporonales, Basidiomycota) reveal imbalanced evolution between nucleotide sequences and chromosome synteny.</title>
        <authorList>
            <person name="Kobayashi Y."/>
            <person name="Kayamori A."/>
            <person name="Aoki K."/>
            <person name="Shiwa Y."/>
            <person name="Matsutani M."/>
            <person name="Fujita N."/>
            <person name="Sugita T."/>
            <person name="Iwasaki W."/>
            <person name="Tanaka N."/>
            <person name="Takashima M."/>
        </authorList>
    </citation>
    <scope>NUCLEOTIDE SEQUENCE</scope>
    <source>
        <strain evidence="8">HIS019</strain>
    </source>
</reference>
<dbReference type="PANTHER" id="PTHR23501:SF195">
    <property type="entry name" value="PEP5"/>
    <property type="match status" value="1"/>
</dbReference>
<dbReference type="PROSITE" id="PS50850">
    <property type="entry name" value="MFS"/>
    <property type="match status" value="1"/>
</dbReference>
<protein>
    <recommendedName>
        <fullName evidence="7">Major facilitator superfamily (MFS) profile domain-containing protein</fullName>
    </recommendedName>
</protein>
<feature type="transmembrane region" description="Helical" evidence="6">
    <location>
        <begin position="316"/>
        <end position="338"/>
    </location>
</feature>
<feature type="transmembrane region" description="Helical" evidence="6">
    <location>
        <begin position="169"/>
        <end position="192"/>
    </location>
</feature>
<feature type="domain" description="Major facilitator superfamily (MFS) profile" evidence="7">
    <location>
        <begin position="43"/>
        <end position="556"/>
    </location>
</feature>
<dbReference type="Proteomes" id="UP001233271">
    <property type="component" value="Chromosome 6"/>
</dbReference>
<feature type="transmembrane region" description="Helical" evidence="6">
    <location>
        <begin position="134"/>
        <end position="157"/>
    </location>
</feature>
<evidence type="ECO:0000256" key="1">
    <source>
        <dbReference type="ARBA" id="ARBA00004141"/>
    </source>
</evidence>
<feature type="transmembrane region" description="Helical" evidence="6">
    <location>
        <begin position="407"/>
        <end position="429"/>
    </location>
</feature>
<feature type="transmembrane region" description="Helical" evidence="6">
    <location>
        <begin position="277"/>
        <end position="296"/>
    </location>
</feature>
<dbReference type="AlphaFoldDB" id="A0AA48L7U0"/>
<dbReference type="EMBL" id="AP028217">
    <property type="protein sequence ID" value="BEI93548.1"/>
    <property type="molecule type" value="Genomic_DNA"/>
</dbReference>
<dbReference type="GO" id="GO:0022857">
    <property type="term" value="F:transmembrane transporter activity"/>
    <property type="evidence" value="ECO:0007669"/>
    <property type="project" value="InterPro"/>
</dbReference>
<dbReference type="Pfam" id="PF06609">
    <property type="entry name" value="TRI12"/>
    <property type="match status" value="1"/>
</dbReference>
<proteinExistence type="predicted"/>
<dbReference type="RefSeq" id="XP_060458813.1">
    <property type="nucleotide sequence ID" value="XM_060602417.1"/>
</dbReference>
<gene>
    <name evidence="8" type="ORF">CcaverHIS019_0600070</name>
</gene>
<comment type="subcellular location">
    <subcellularLocation>
        <location evidence="1">Membrane</location>
        <topology evidence="1">Multi-pass membrane protein</topology>
    </subcellularLocation>
</comment>
<evidence type="ECO:0000256" key="4">
    <source>
        <dbReference type="ARBA" id="ARBA00022989"/>
    </source>
</evidence>
<feature type="transmembrane region" description="Helical" evidence="6">
    <location>
        <begin position="532"/>
        <end position="551"/>
    </location>
</feature>
<dbReference type="KEGG" id="ccac:CcaHIS019_0600070"/>
<evidence type="ECO:0000256" key="6">
    <source>
        <dbReference type="SAM" id="Phobius"/>
    </source>
</evidence>
<feature type="transmembrane region" description="Helical" evidence="6">
    <location>
        <begin position="84"/>
        <end position="103"/>
    </location>
</feature>
<dbReference type="PANTHER" id="PTHR23501">
    <property type="entry name" value="MAJOR FACILITATOR SUPERFAMILY"/>
    <property type="match status" value="1"/>
</dbReference>
<evidence type="ECO:0000256" key="5">
    <source>
        <dbReference type="ARBA" id="ARBA00023136"/>
    </source>
</evidence>
<dbReference type="InterPro" id="IPR036259">
    <property type="entry name" value="MFS_trans_sf"/>
</dbReference>
<dbReference type="SUPFAM" id="SSF103473">
    <property type="entry name" value="MFS general substrate transporter"/>
    <property type="match status" value="1"/>
</dbReference>
<dbReference type="Gene3D" id="1.20.1250.20">
    <property type="entry name" value="MFS general substrate transporter like domains"/>
    <property type="match status" value="1"/>
</dbReference>
<evidence type="ECO:0000256" key="2">
    <source>
        <dbReference type="ARBA" id="ARBA00022448"/>
    </source>
</evidence>
<keyword evidence="2" id="KW-0813">Transport</keyword>
<dbReference type="GeneID" id="85497418"/>
<evidence type="ECO:0000313" key="9">
    <source>
        <dbReference type="Proteomes" id="UP001233271"/>
    </source>
</evidence>
<feature type="transmembrane region" description="Helical" evidence="6">
    <location>
        <begin position="382"/>
        <end position="401"/>
    </location>
</feature>
<evidence type="ECO:0000313" key="8">
    <source>
        <dbReference type="EMBL" id="BEI93548.1"/>
    </source>
</evidence>
<accession>A0AA48L7U0</accession>
<feature type="transmembrane region" description="Helical" evidence="6">
    <location>
        <begin position="204"/>
        <end position="223"/>
    </location>
</feature>
<dbReference type="GO" id="GO:0005886">
    <property type="term" value="C:plasma membrane"/>
    <property type="evidence" value="ECO:0007669"/>
    <property type="project" value="TreeGrafter"/>
</dbReference>
<keyword evidence="5 6" id="KW-0472">Membrane</keyword>
<feature type="transmembrane region" description="Helical" evidence="6">
    <location>
        <begin position="112"/>
        <end position="128"/>
    </location>
</feature>
<keyword evidence="9" id="KW-1185">Reference proteome</keyword>
<feature type="transmembrane region" description="Helical" evidence="6">
    <location>
        <begin position="244"/>
        <end position="265"/>
    </location>
</feature>
<evidence type="ECO:0000256" key="3">
    <source>
        <dbReference type="ARBA" id="ARBA00022692"/>
    </source>
</evidence>
<feature type="transmembrane region" description="Helical" evidence="6">
    <location>
        <begin position="45"/>
        <end position="64"/>
    </location>
</feature>
<dbReference type="InterPro" id="IPR020846">
    <property type="entry name" value="MFS_dom"/>
</dbReference>
<dbReference type="InterPro" id="IPR010573">
    <property type="entry name" value="MFS_Str1/Tri12-like"/>
</dbReference>
<feature type="transmembrane region" description="Helical" evidence="6">
    <location>
        <begin position="350"/>
        <end position="370"/>
    </location>
</feature>